<keyword evidence="1" id="KW-1133">Transmembrane helix</keyword>
<dbReference type="AlphaFoldDB" id="A0A6C0D4X5"/>
<keyword evidence="1" id="KW-0472">Membrane</keyword>
<dbReference type="Pfam" id="PF01755">
    <property type="entry name" value="Glyco_transf_25"/>
    <property type="match status" value="1"/>
</dbReference>
<keyword evidence="1" id="KW-0812">Transmembrane</keyword>
<evidence type="ECO:0000259" key="2">
    <source>
        <dbReference type="Pfam" id="PF01755"/>
    </source>
</evidence>
<proteinExistence type="predicted"/>
<sequence length="261" mass="30362">MKKNNNYLYIFILFIVVSIILLYILFFRLSCKKKENFANPEITNDNIKIYVITLRQEQRMINIKNQEKKIKEKIEIMDAVKGDTLNISELLGSGLLSESYKDADKIKKREIGCYMSHMNLYNLIKTNNMQGYTLILEDDCNFLHDNFMDILKESLSKLRNYDFDLLYLGNHNNNHGELVVDNIYKTNNNEHLIGTHCYVVNNKNIDKIIASTKFIDSPIDIKIDYLCKKNEIIVLVIYPIIANQGGSTYSSIQDLNVPQIN</sequence>
<name>A0A6C0D4X5_9ZZZZ</name>
<evidence type="ECO:0000256" key="1">
    <source>
        <dbReference type="SAM" id="Phobius"/>
    </source>
</evidence>
<dbReference type="EMBL" id="MN739538">
    <property type="protein sequence ID" value="QHT11868.1"/>
    <property type="molecule type" value="Genomic_DNA"/>
</dbReference>
<feature type="domain" description="Glycosyl transferase family 25" evidence="2">
    <location>
        <begin position="47"/>
        <end position="221"/>
    </location>
</feature>
<evidence type="ECO:0000313" key="3">
    <source>
        <dbReference type="EMBL" id="QHT11868.1"/>
    </source>
</evidence>
<dbReference type="InterPro" id="IPR002654">
    <property type="entry name" value="Glyco_trans_25"/>
</dbReference>
<feature type="transmembrane region" description="Helical" evidence="1">
    <location>
        <begin position="6"/>
        <end position="26"/>
    </location>
</feature>
<organism evidence="3">
    <name type="scientific">viral metagenome</name>
    <dbReference type="NCBI Taxonomy" id="1070528"/>
    <lineage>
        <taxon>unclassified sequences</taxon>
        <taxon>metagenomes</taxon>
        <taxon>organismal metagenomes</taxon>
    </lineage>
</organism>
<accession>A0A6C0D4X5</accession>
<reference evidence="3" key="1">
    <citation type="journal article" date="2020" name="Nature">
        <title>Giant virus diversity and host interactions through global metagenomics.</title>
        <authorList>
            <person name="Schulz F."/>
            <person name="Roux S."/>
            <person name="Paez-Espino D."/>
            <person name="Jungbluth S."/>
            <person name="Walsh D.A."/>
            <person name="Denef V.J."/>
            <person name="McMahon K.D."/>
            <person name="Konstantinidis K.T."/>
            <person name="Eloe-Fadrosh E.A."/>
            <person name="Kyrpides N.C."/>
            <person name="Woyke T."/>
        </authorList>
    </citation>
    <scope>NUCLEOTIDE SEQUENCE</scope>
    <source>
        <strain evidence="3">GVMAG-M-3300023174-124</strain>
    </source>
</reference>
<protein>
    <recommendedName>
        <fullName evidence="2">Glycosyl transferase family 25 domain-containing protein</fullName>
    </recommendedName>
</protein>